<dbReference type="GO" id="GO:0004190">
    <property type="term" value="F:aspartic-type endopeptidase activity"/>
    <property type="evidence" value="ECO:0007669"/>
    <property type="project" value="UniProtKB-EC"/>
</dbReference>
<evidence type="ECO:0000259" key="2">
    <source>
        <dbReference type="Pfam" id="PF01478"/>
    </source>
</evidence>
<keyword evidence="4" id="KW-1185">Reference proteome</keyword>
<dbReference type="RefSeq" id="WP_379958419.1">
    <property type="nucleotide sequence ID" value="NZ_JAUYVI010000006.1"/>
</dbReference>
<keyword evidence="3" id="KW-0378">Hydrolase</keyword>
<keyword evidence="1" id="KW-0472">Membrane</keyword>
<dbReference type="Pfam" id="PF01478">
    <property type="entry name" value="Peptidase_A24"/>
    <property type="match status" value="1"/>
</dbReference>
<dbReference type="EC" id="3.4.23.43" evidence="3"/>
<keyword evidence="1" id="KW-1133">Transmembrane helix</keyword>
<comment type="caution">
    <text evidence="3">The sequence shown here is derived from an EMBL/GenBank/DDBJ whole genome shotgun (WGS) entry which is preliminary data.</text>
</comment>
<keyword evidence="1" id="KW-0812">Transmembrane</keyword>
<feature type="transmembrane region" description="Helical" evidence="1">
    <location>
        <begin position="100"/>
        <end position="121"/>
    </location>
</feature>
<dbReference type="InterPro" id="IPR000045">
    <property type="entry name" value="Prepilin_IV_endopep_pep"/>
</dbReference>
<feature type="domain" description="Prepilin type IV endopeptidase peptidase" evidence="2">
    <location>
        <begin position="13"/>
        <end position="115"/>
    </location>
</feature>
<organism evidence="3 4">
    <name type="scientific">Dongia sedimenti</name>
    <dbReference type="NCBI Taxonomy" id="3064282"/>
    <lineage>
        <taxon>Bacteria</taxon>
        <taxon>Pseudomonadati</taxon>
        <taxon>Pseudomonadota</taxon>
        <taxon>Alphaproteobacteria</taxon>
        <taxon>Rhodospirillales</taxon>
        <taxon>Dongiaceae</taxon>
        <taxon>Dongia</taxon>
    </lineage>
</organism>
<proteinExistence type="predicted"/>
<dbReference type="Proteomes" id="UP001230156">
    <property type="component" value="Unassembled WGS sequence"/>
</dbReference>
<evidence type="ECO:0000256" key="1">
    <source>
        <dbReference type="SAM" id="Phobius"/>
    </source>
</evidence>
<sequence>MTVDLALVLEFGFLLAMAVAAARDLAAWSLPNWLTICVTLGYFAWAWASGADWSMVGWAVAAGALTLGIGYLFFTLNLWGAGDGKMAAAVALWIGLNFDLFRFFLVVSLAGGVLAVAALLIHAATGRPQVPPGDDPGAEAARRNPLKAKARYGAAIAIGGLDFWLRHSHAACLLGAC</sequence>
<feature type="transmembrane region" description="Helical" evidence="1">
    <location>
        <begin position="55"/>
        <end position="80"/>
    </location>
</feature>
<feature type="transmembrane region" description="Helical" evidence="1">
    <location>
        <begin position="30"/>
        <end position="48"/>
    </location>
</feature>
<dbReference type="Gene3D" id="1.20.120.1220">
    <property type="match status" value="1"/>
</dbReference>
<reference evidence="4" key="1">
    <citation type="submission" date="2023-08" db="EMBL/GenBank/DDBJ databases">
        <title>Rhodospirillaceae gen. nov., a novel taxon isolated from the Yangtze River Yuezi River estuary sludge.</title>
        <authorList>
            <person name="Ruan L."/>
        </authorList>
    </citation>
    <scope>NUCLEOTIDE SEQUENCE [LARGE SCALE GENOMIC DNA]</scope>
    <source>
        <strain evidence="4">R-7</strain>
    </source>
</reference>
<evidence type="ECO:0000313" key="3">
    <source>
        <dbReference type="EMBL" id="MDQ7249891.1"/>
    </source>
</evidence>
<dbReference type="EMBL" id="JAUYVI010000006">
    <property type="protein sequence ID" value="MDQ7249891.1"/>
    <property type="molecule type" value="Genomic_DNA"/>
</dbReference>
<accession>A0ABU0YQ89</accession>
<gene>
    <name evidence="3" type="ORF">Q8A70_19535</name>
</gene>
<evidence type="ECO:0000313" key="4">
    <source>
        <dbReference type="Proteomes" id="UP001230156"/>
    </source>
</evidence>
<name>A0ABU0YQ89_9PROT</name>
<protein>
    <submittedName>
        <fullName evidence="3">Prepilin peptidase</fullName>
        <ecNumber evidence="3">3.4.23.43</ecNumber>
    </submittedName>
</protein>